<dbReference type="HOGENOM" id="CLU_013044_1_0_1"/>
<dbReference type="InParanoid" id="Q232M1"/>
<reference evidence="2" key="1">
    <citation type="journal article" date="2006" name="PLoS Biol.">
        <title>Macronuclear genome sequence of the ciliate Tetrahymena thermophila, a model eukaryote.</title>
        <authorList>
            <person name="Eisen J.A."/>
            <person name="Coyne R.S."/>
            <person name="Wu M."/>
            <person name="Wu D."/>
            <person name="Thiagarajan M."/>
            <person name="Wortman J.R."/>
            <person name="Badger J.H."/>
            <person name="Ren Q."/>
            <person name="Amedeo P."/>
            <person name="Jones K.M."/>
            <person name="Tallon L.J."/>
            <person name="Delcher A.L."/>
            <person name="Salzberg S.L."/>
            <person name="Silva J.C."/>
            <person name="Haas B.J."/>
            <person name="Majoros W.H."/>
            <person name="Farzad M."/>
            <person name="Carlton J.M."/>
            <person name="Smith R.K. Jr."/>
            <person name="Garg J."/>
            <person name="Pearlman R.E."/>
            <person name="Karrer K.M."/>
            <person name="Sun L."/>
            <person name="Manning G."/>
            <person name="Elde N.C."/>
            <person name="Turkewitz A.P."/>
            <person name="Asai D.J."/>
            <person name="Wilkes D.E."/>
            <person name="Wang Y."/>
            <person name="Cai H."/>
            <person name="Collins K."/>
            <person name="Stewart B.A."/>
            <person name="Lee S.R."/>
            <person name="Wilamowska K."/>
            <person name="Weinberg Z."/>
            <person name="Ruzzo W.L."/>
            <person name="Wloga D."/>
            <person name="Gaertig J."/>
            <person name="Frankel J."/>
            <person name="Tsao C.-C."/>
            <person name="Gorovsky M.A."/>
            <person name="Keeling P.J."/>
            <person name="Waller R.F."/>
            <person name="Patron N.J."/>
            <person name="Cherry J.M."/>
            <person name="Stover N.A."/>
            <person name="Krieger C.J."/>
            <person name="del Toro C."/>
            <person name="Ryder H.F."/>
            <person name="Williamson S.C."/>
            <person name="Barbeau R.A."/>
            <person name="Hamilton E.P."/>
            <person name="Orias E."/>
        </authorList>
    </citation>
    <scope>NUCLEOTIDE SEQUENCE [LARGE SCALE GENOMIC DNA]</scope>
    <source>
        <strain evidence="2">SB210</strain>
    </source>
</reference>
<dbReference type="FunCoup" id="Q232M1">
    <property type="interactions" value="9"/>
</dbReference>
<name>Q232M1_TETTS</name>
<organism evidence="1 2">
    <name type="scientific">Tetrahymena thermophila (strain SB210)</name>
    <dbReference type="NCBI Taxonomy" id="312017"/>
    <lineage>
        <taxon>Eukaryota</taxon>
        <taxon>Sar</taxon>
        <taxon>Alveolata</taxon>
        <taxon>Ciliophora</taxon>
        <taxon>Intramacronucleata</taxon>
        <taxon>Oligohymenophorea</taxon>
        <taxon>Hymenostomatida</taxon>
        <taxon>Tetrahymenina</taxon>
        <taxon>Tetrahymenidae</taxon>
        <taxon>Tetrahymena</taxon>
    </lineage>
</organism>
<keyword evidence="2" id="KW-1185">Reference proteome</keyword>
<evidence type="ECO:0000313" key="2">
    <source>
        <dbReference type="Proteomes" id="UP000009168"/>
    </source>
</evidence>
<dbReference type="GeneID" id="7833474"/>
<accession>Q232M1</accession>
<proteinExistence type="predicted"/>
<evidence type="ECO:0000313" key="1">
    <source>
        <dbReference type="EMBL" id="EAR91391.2"/>
    </source>
</evidence>
<dbReference type="AlphaFoldDB" id="Q232M1"/>
<dbReference type="Proteomes" id="UP000009168">
    <property type="component" value="Unassembled WGS sequence"/>
</dbReference>
<dbReference type="EMBL" id="GG662781">
    <property type="protein sequence ID" value="EAR91391.2"/>
    <property type="molecule type" value="Genomic_DNA"/>
</dbReference>
<evidence type="ECO:0008006" key="3">
    <source>
        <dbReference type="Google" id="ProtNLM"/>
    </source>
</evidence>
<protein>
    <recommendedName>
        <fullName evidence="3">AMP-binding enzyme family protein</fullName>
    </recommendedName>
</protein>
<sequence length="655" mass="76907">MNLTYIVPLATMSFKNQQSFSLTHINIIKCSMPELTGYYCLDYTELENKYLELSSNQNIFSSISIYIYSCQVIDNIKSFVPNNCANQTDINNLIDGNTAQLNLKIYTQQYNITSKQYQVGFKNEFMYTQSNQYFLHTVKAQNQITKVKDGFIIQSEQYNSSPINYEIQSQVFSNSNDSPYLQVNLQIDEAVFQVLIQFATFPEILALVNSAFNLLIMFGFFCKRFSQKAILKDLIQIFRQNMHQSCCKEFLNQSQILQQNGSEISKQANLEKEEEILEDKNSFTINVPNFMVKSKENIEVNQTKIQSQNITVDIFSNFQDEILETNEENQQINQKQKEQQAFKFKGYQQNQNIQLGNIFQDKLSSNITTNKSFNLNQFRRSPIIKQNQDESNISKFKHQDNLNNEQCKQFFNQQQKEKFQNYRESCQQEYKFNNTQQNFQLLQNDCAITRLYSKKSSNSNIISPKSNERQVTKNQADFIFQSQDPNIDIYECQCQKVPSLQEENKKFSFGNLINRFILKTLNCKQQKGKNNTCLTDLGNHEKEFLYKYAVKYMDIQQLFKDIIFLKKSIMILLTKEQLAAIKLVGYSSNYIEQIPVKNQQKEKKSNYFEKQLDILNSIDLQSKYLQKFIKKYSLNKSLDIVDQRILSSINFFQKP</sequence>
<dbReference type="KEGG" id="tet:TTHERM_00592770"/>
<gene>
    <name evidence="1" type="ORF">TTHERM_00592770</name>
</gene>
<dbReference type="RefSeq" id="XP_001011636.2">
    <property type="nucleotide sequence ID" value="XM_001011636.2"/>
</dbReference>